<dbReference type="InterPro" id="IPR003339">
    <property type="entry name" value="ABC/ECF_trnsptr_transmembrane"/>
</dbReference>
<organism evidence="7 8">
    <name type="scientific">Cytobacillus spartinae</name>
    <dbReference type="NCBI Taxonomy" id="3299023"/>
    <lineage>
        <taxon>Bacteria</taxon>
        <taxon>Bacillati</taxon>
        <taxon>Bacillota</taxon>
        <taxon>Bacilli</taxon>
        <taxon>Bacillales</taxon>
        <taxon>Bacillaceae</taxon>
        <taxon>Cytobacillus</taxon>
    </lineage>
</organism>
<proteinExistence type="predicted"/>
<evidence type="ECO:0000256" key="1">
    <source>
        <dbReference type="ARBA" id="ARBA00004141"/>
    </source>
</evidence>
<gene>
    <name evidence="7" type="ORF">ACFYKX_04360</name>
</gene>
<dbReference type="RefSeq" id="WP_389358396.1">
    <property type="nucleotide sequence ID" value="NZ_JBIACK010000001.1"/>
</dbReference>
<dbReference type="Pfam" id="PF02361">
    <property type="entry name" value="CbiQ"/>
    <property type="match status" value="1"/>
</dbReference>
<evidence type="ECO:0000313" key="8">
    <source>
        <dbReference type="Proteomes" id="UP001601059"/>
    </source>
</evidence>
<feature type="transmembrane region" description="Helical" evidence="6">
    <location>
        <begin position="17"/>
        <end position="50"/>
    </location>
</feature>
<name>A0ABW6K6Q0_9BACI</name>
<dbReference type="InterPro" id="IPR051611">
    <property type="entry name" value="ECF_transporter_component"/>
</dbReference>
<dbReference type="CDD" id="cd16914">
    <property type="entry name" value="EcfT"/>
    <property type="match status" value="1"/>
</dbReference>
<feature type="transmembrane region" description="Helical" evidence="6">
    <location>
        <begin position="230"/>
        <end position="248"/>
    </location>
</feature>
<keyword evidence="5 6" id="KW-0472">Membrane</keyword>
<dbReference type="PANTHER" id="PTHR34857">
    <property type="entry name" value="SLL0384 PROTEIN"/>
    <property type="match status" value="1"/>
</dbReference>
<keyword evidence="2" id="KW-1003">Cell membrane</keyword>
<comment type="caution">
    <text evidence="7">The sequence shown here is derived from an EMBL/GenBank/DDBJ whole genome shotgun (WGS) entry which is preliminary data.</text>
</comment>
<dbReference type="EMBL" id="JBIACK010000001">
    <property type="protein sequence ID" value="MFE8699851.1"/>
    <property type="molecule type" value="Genomic_DNA"/>
</dbReference>
<protein>
    <submittedName>
        <fullName evidence="7">Energy-coupling factor transporter transmembrane component T</fullName>
    </submittedName>
</protein>
<keyword evidence="8" id="KW-1185">Reference proteome</keyword>
<evidence type="ECO:0000256" key="5">
    <source>
        <dbReference type="ARBA" id="ARBA00023136"/>
    </source>
</evidence>
<accession>A0ABW6K6Q0</accession>
<keyword evidence="3 6" id="KW-0812">Transmembrane</keyword>
<evidence type="ECO:0000256" key="2">
    <source>
        <dbReference type="ARBA" id="ARBA00022475"/>
    </source>
</evidence>
<feature type="transmembrane region" description="Helical" evidence="6">
    <location>
        <begin position="62"/>
        <end position="78"/>
    </location>
</feature>
<evidence type="ECO:0000256" key="3">
    <source>
        <dbReference type="ARBA" id="ARBA00022692"/>
    </source>
</evidence>
<evidence type="ECO:0000313" key="7">
    <source>
        <dbReference type="EMBL" id="MFE8699851.1"/>
    </source>
</evidence>
<reference evidence="7 8" key="1">
    <citation type="submission" date="2024-08" db="EMBL/GenBank/DDBJ databases">
        <title>Two novel Cytobacillus novel species.</title>
        <authorList>
            <person name="Liu G."/>
        </authorList>
    </citation>
    <scope>NUCLEOTIDE SEQUENCE [LARGE SCALE GENOMIC DNA]</scope>
    <source>
        <strain evidence="7 8">FJAT-54145</strain>
    </source>
</reference>
<sequence length="249" mass="28083">MGNHLILQNDINPISKLFIVLVLIVSIFIIPSYIFSLSIFIVLLFLSLLFKVFKSFISTISKTLLILISMMFVMQALFYPGEIILMKLWIFSIKQEGIIHALNLSSKLLVIGGAILLFFKLIEVRELLASLESVGLSPKLSYVILSTLQIIPQMQKKANIILDTQRARGVETEGGIFIRSKAFIPTIAPLILGSIISIEERALTLEARAFSSPVKKTRLIEVKKTSIDKLTRVLAFIFLISVFIWRIFL</sequence>
<dbReference type="Proteomes" id="UP001601059">
    <property type="component" value="Unassembled WGS sequence"/>
</dbReference>
<feature type="transmembrane region" description="Helical" evidence="6">
    <location>
        <begin position="98"/>
        <end position="119"/>
    </location>
</feature>
<keyword evidence="4 6" id="KW-1133">Transmembrane helix</keyword>
<comment type="subcellular location">
    <subcellularLocation>
        <location evidence="1">Membrane</location>
        <topology evidence="1">Multi-pass membrane protein</topology>
    </subcellularLocation>
</comment>
<evidence type="ECO:0000256" key="4">
    <source>
        <dbReference type="ARBA" id="ARBA00022989"/>
    </source>
</evidence>
<dbReference type="PANTHER" id="PTHR34857:SF2">
    <property type="entry name" value="SLL0384 PROTEIN"/>
    <property type="match status" value="1"/>
</dbReference>
<evidence type="ECO:0000256" key="6">
    <source>
        <dbReference type="SAM" id="Phobius"/>
    </source>
</evidence>